<proteinExistence type="inferred from homology"/>
<dbReference type="HAMAP" id="MF_01867">
    <property type="entry name" value="BshC"/>
    <property type="match status" value="1"/>
</dbReference>
<comment type="similarity">
    <text evidence="2">Belongs to the BshC family.</text>
</comment>
<dbReference type="EC" id="6.-.-.-" evidence="2"/>
<evidence type="ECO:0000313" key="6">
    <source>
        <dbReference type="Proteomes" id="UP000825258"/>
    </source>
</evidence>
<accession>A0ABN6HZX5</accession>
<gene>
    <name evidence="2 5" type="primary">bshC</name>
    <name evidence="5" type="ORF">KK2020170_14300</name>
</gene>
<name>A0ABN6HZX5_9FLAO</name>
<dbReference type="Proteomes" id="UP000825258">
    <property type="component" value="Chromosome"/>
</dbReference>
<reference evidence="5 6" key="1">
    <citation type="submission" date="2021-06" db="EMBL/GenBank/DDBJ databases">
        <title>Whole genome sequences of Flavobacterium sp. KK2020170 and assembly.</title>
        <authorList>
            <person name="Kitahara K."/>
            <person name="Miyoshi S."/>
            <person name="Uesaka K."/>
        </authorList>
    </citation>
    <scope>NUCLEOTIDE SEQUENCE [LARGE SCALE GENOMIC DNA]</scope>
    <source>
        <strain evidence="5 6">KK2020170</strain>
    </source>
</reference>
<evidence type="ECO:0000313" key="5">
    <source>
        <dbReference type="EMBL" id="BCY28562.1"/>
    </source>
</evidence>
<dbReference type="PIRSF" id="PIRSF012535">
    <property type="entry name" value="UCP012535"/>
    <property type="match status" value="1"/>
</dbReference>
<sequence>MPSDCITFQNSGYFSKLIVDYLNQEKKIQSLYNRFPTIENFKFQIEEKQNFPLNNREVLVTQLKNQYLNSEISEATKKNIELLDSEKTFTVTTGHQLNLFTGPIYFIYKIVTTIKLAKELSTKYPNYNFVPVYWMATEDHDFEEINHFNFEEKKVSWDKESTGPVGRLSTEGLDKVFEEYSKHLNLGEKAQFIKNLFKNAYLEHENLAEATRFLVNELFKEFGLVIIDGDDSQLKKIFSPYIKDELVNRENHLKVLETSKLLEDYKIQVNPREINLFYITDTLRERIVFEDKLYKINNTPLQFTEQEILVELENYPERFSPNVILRPLYQEVILPNLAYIGGGGEIAYWLELKTMFQKNQIPFPILQLRNSVLIVSEKQEKKRIKLNLNWSDLFSEQNTLIKNKTNELSTISFDFSKQKEFLTDQFKDLRKIANQTDKSFIGAVNAQETKQKKGLDKLEKRLLKAEKRKHNEELNQIIELQNQLFPNQSLQERKLNFSEVCLHIDSETLIHKLLADFEIFSNSFNIHTL</sequence>
<dbReference type="Pfam" id="PF24850">
    <property type="entry name" value="CC_BshC"/>
    <property type="match status" value="1"/>
</dbReference>
<protein>
    <recommendedName>
        <fullName evidence="2">Putative cysteine ligase BshC</fullName>
        <ecNumber evidence="2">6.-.-.-</ecNumber>
    </recommendedName>
</protein>
<feature type="domain" description="Bacillithiol biosynthesis BshC C-terminal coiled-coil" evidence="4">
    <location>
        <begin position="372"/>
        <end position="527"/>
    </location>
</feature>
<evidence type="ECO:0000259" key="3">
    <source>
        <dbReference type="Pfam" id="PF10079"/>
    </source>
</evidence>
<dbReference type="NCBIfam" id="TIGR03998">
    <property type="entry name" value="thiol_BshC"/>
    <property type="match status" value="1"/>
</dbReference>
<dbReference type="Pfam" id="PF10079">
    <property type="entry name" value="Rossmann-like_BshC"/>
    <property type="match status" value="1"/>
</dbReference>
<organism evidence="5 6">
    <name type="scientific">Flavobacterium okayamense</name>
    <dbReference type="NCBI Taxonomy" id="2830782"/>
    <lineage>
        <taxon>Bacteria</taxon>
        <taxon>Pseudomonadati</taxon>
        <taxon>Bacteroidota</taxon>
        <taxon>Flavobacteriia</taxon>
        <taxon>Flavobacteriales</taxon>
        <taxon>Flavobacteriaceae</taxon>
        <taxon>Flavobacterium</taxon>
    </lineage>
</organism>
<dbReference type="RefSeq" id="WP_221257683.1">
    <property type="nucleotide sequence ID" value="NZ_AP024749.1"/>
</dbReference>
<feature type="coiled-coil region" evidence="2">
    <location>
        <begin position="448"/>
        <end position="483"/>
    </location>
</feature>
<keyword evidence="6" id="KW-1185">Reference proteome</keyword>
<evidence type="ECO:0000256" key="2">
    <source>
        <dbReference type="HAMAP-Rule" id="MF_01867"/>
    </source>
</evidence>
<dbReference type="InterPro" id="IPR055398">
    <property type="entry name" value="Rossmann-like_BshC"/>
</dbReference>
<dbReference type="InterPro" id="IPR011199">
    <property type="entry name" value="Bacillithiol_biosynth_BshC"/>
</dbReference>
<keyword evidence="2" id="KW-0175">Coiled coil</keyword>
<evidence type="ECO:0000259" key="4">
    <source>
        <dbReference type="Pfam" id="PF24850"/>
    </source>
</evidence>
<dbReference type="EMBL" id="AP024749">
    <property type="protein sequence ID" value="BCY28562.1"/>
    <property type="molecule type" value="Genomic_DNA"/>
</dbReference>
<dbReference type="GO" id="GO:0016874">
    <property type="term" value="F:ligase activity"/>
    <property type="evidence" value="ECO:0007669"/>
    <property type="project" value="UniProtKB-KW"/>
</dbReference>
<dbReference type="InterPro" id="IPR055399">
    <property type="entry name" value="CC_BshC"/>
</dbReference>
<keyword evidence="1 2" id="KW-0436">Ligase</keyword>
<evidence type="ECO:0000256" key="1">
    <source>
        <dbReference type="ARBA" id="ARBA00022598"/>
    </source>
</evidence>
<feature type="domain" description="Bacillithiol biosynthesis BshC N-terminal Rossmann-like" evidence="3">
    <location>
        <begin position="1"/>
        <end position="370"/>
    </location>
</feature>